<sequence length="41" mass="5089">MLNQANRHLLTKKTFRNPCRFTRNRYICNKNISYFNEKIKI</sequence>
<dbReference type="AlphaFoldDB" id="F9D4W4"/>
<protein>
    <submittedName>
        <fullName evidence="1">Uncharacterized protein</fullName>
    </submittedName>
</protein>
<evidence type="ECO:0000313" key="1">
    <source>
        <dbReference type="EMBL" id="EGQ13624.1"/>
    </source>
</evidence>
<gene>
    <name evidence="1" type="ORF">HMPREF9136_1892</name>
</gene>
<dbReference type="EMBL" id="AFPW01000027">
    <property type="protein sequence ID" value="EGQ13624.1"/>
    <property type="molecule type" value="Genomic_DNA"/>
</dbReference>
<proteinExistence type="predicted"/>
<reference evidence="1 2" key="1">
    <citation type="submission" date="2011-04" db="EMBL/GenBank/DDBJ databases">
        <authorList>
            <person name="Muzny D."/>
            <person name="Qin X."/>
            <person name="Deng J."/>
            <person name="Jiang H."/>
            <person name="Liu Y."/>
            <person name="Qu J."/>
            <person name="Song X.-Z."/>
            <person name="Zhang L."/>
            <person name="Thornton R."/>
            <person name="Coyle M."/>
            <person name="Francisco L."/>
            <person name="Jackson L."/>
            <person name="Javaid M."/>
            <person name="Korchina V."/>
            <person name="Kovar C."/>
            <person name="Mata R."/>
            <person name="Mathew T."/>
            <person name="Ngo R."/>
            <person name="Nguyen L."/>
            <person name="Nguyen N."/>
            <person name="Okwuonu G."/>
            <person name="Ongeri F."/>
            <person name="Pham C."/>
            <person name="Simmons D."/>
            <person name="Wilczek-Boney K."/>
            <person name="Hale W."/>
            <person name="Jakkamsetti A."/>
            <person name="Pham P."/>
            <person name="Ruth R."/>
            <person name="San Lucas F."/>
            <person name="Warren J."/>
            <person name="Zhang J."/>
            <person name="Zhao Z."/>
            <person name="Zhou C."/>
            <person name="Zhu D."/>
            <person name="Lee S."/>
            <person name="Bess C."/>
            <person name="Blankenburg K."/>
            <person name="Forbes L."/>
            <person name="Fu Q."/>
            <person name="Gubbala S."/>
            <person name="Hirani K."/>
            <person name="Jayaseelan J.C."/>
            <person name="Lara F."/>
            <person name="Munidasa M."/>
            <person name="Palculict T."/>
            <person name="Patil S."/>
            <person name="Pu L.-L."/>
            <person name="Saada N."/>
            <person name="Tang L."/>
            <person name="Weissenberger G."/>
            <person name="Zhu Y."/>
            <person name="Hemphill L."/>
            <person name="Shang Y."/>
            <person name="Youmans B."/>
            <person name="Ayvaz T."/>
            <person name="Ross M."/>
            <person name="Santibanez J."/>
            <person name="Aqrawi P."/>
            <person name="Gross S."/>
            <person name="Joshi V."/>
            <person name="Fowler G."/>
            <person name="Nazareth L."/>
            <person name="Reid J."/>
            <person name="Worley K."/>
            <person name="Petrosino J."/>
            <person name="Highlander S."/>
            <person name="Gibbs R."/>
        </authorList>
    </citation>
    <scope>NUCLEOTIDE SEQUENCE [LARGE SCALE GENOMIC DNA]</scope>
    <source>
        <strain evidence="1 2">DSM 3688</strain>
    </source>
</reference>
<name>F9D4W4_PREDD</name>
<comment type="caution">
    <text evidence="1">The sequence shown here is derived from an EMBL/GenBank/DDBJ whole genome shotgun (WGS) entry which is preliminary data.</text>
</comment>
<accession>F9D4W4</accession>
<organism evidence="1 2">
    <name type="scientific">Prevotella dentalis (strain ATCC 49559 / DSM 3688 / JCM 13448 / NCTC 12043 / ES 2772)</name>
    <name type="common">Mitsuokella dentalis</name>
    <dbReference type="NCBI Taxonomy" id="908937"/>
    <lineage>
        <taxon>Bacteria</taxon>
        <taxon>Pseudomonadati</taxon>
        <taxon>Bacteroidota</taxon>
        <taxon>Bacteroidia</taxon>
        <taxon>Bacteroidales</taxon>
        <taxon>Prevotellaceae</taxon>
        <taxon>Prevotella</taxon>
    </lineage>
</organism>
<evidence type="ECO:0000313" key="2">
    <source>
        <dbReference type="Proteomes" id="UP000007820"/>
    </source>
</evidence>
<dbReference type="Proteomes" id="UP000007820">
    <property type="component" value="Unassembled WGS sequence"/>
</dbReference>